<evidence type="ECO:0000313" key="1">
    <source>
        <dbReference type="EMBL" id="PHQ28095.1"/>
    </source>
</evidence>
<reference evidence="1 2" key="1">
    <citation type="submission" date="2017-08" db="EMBL/GenBank/DDBJ databases">
        <title>The whole genome shortgun sequences of strain Leeuwenhoekiella nanhaiensis G18 from the South China Sea.</title>
        <authorList>
            <person name="Liu Q."/>
        </authorList>
    </citation>
    <scope>NUCLEOTIDE SEQUENCE [LARGE SCALE GENOMIC DNA]</scope>
    <source>
        <strain evidence="1 2">G18</strain>
    </source>
</reference>
<dbReference type="AlphaFoldDB" id="A0A2G1VMV1"/>
<sequence>MIKEREPERTDLIKQLENSEIKEWFKQAYVRFVSGFKPNQSDSEWQFEECIELEHSSEGIIVLDILKDGRIGGIEFLNYIPHY</sequence>
<dbReference type="Proteomes" id="UP000229433">
    <property type="component" value="Unassembled WGS sequence"/>
</dbReference>
<evidence type="ECO:0000313" key="2">
    <source>
        <dbReference type="Proteomes" id="UP000229433"/>
    </source>
</evidence>
<proteinExistence type="predicted"/>
<comment type="caution">
    <text evidence="1">The sequence shown here is derived from an EMBL/GenBank/DDBJ whole genome shotgun (WGS) entry which is preliminary data.</text>
</comment>
<keyword evidence="2" id="KW-1185">Reference proteome</keyword>
<dbReference type="EMBL" id="NQXA01000021">
    <property type="protein sequence ID" value="PHQ28095.1"/>
    <property type="molecule type" value="Genomic_DNA"/>
</dbReference>
<organism evidence="1 2">
    <name type="scientific">Leeuwenhoekiella nanhaiensis</name>
    <dbReference type="NCBI Taxonomy" id="1655491"/>
    <lineage>
        <taxon>Bacteria</taxon>
        <taxon>Pseudomonadati</taxon>
        <taxon>Bacteroidota</taxon>
        <taxon>Flavobacteriia</taxon>
        <taxon>Flavobacteriales</taxon>
        <taxon>Flavobacteriaceae</taxon>
        <taxon>Leeuwenhoekiella</taxon>
    </lineage>
</organism>
<evidence type="ECO:0008006" key="3">
    <source>
        <dbReference type="Google" id="ProtNLM"/>
    </source>
</evidence>
<protein>
    <recommendedName>
        <fullName evidence="3">DUF2283 domain-containing protein</fullName>
    </recommendedName>
</protein>
<gene>
    <name evidence="1" type="ORF">CJ305_16905</name>
</gene>
<name>A0A2G1VMV1_9FLAO</name>
<accession>A0A2G1VMV1</accession>